<dbReference type="EMBL" id="ABCS01000151">
    <property type="protein sequence ID" value="EDM74071.1"/>
    <property type="molecule type" value="Genomic_DNA"/>
</dbReference>
<evidence type="ECO:0000313" key="1">
    <source>
        <dbReference type="EMBL" id="EDM74071.1"/>
    </source>
</evidence>
<gene>
    <name evidence="1" type="ORF">PPSIR1_17990</name>
</gene>
<accession>A6GJ95</accession>
<dbReference type="AlphaFoldDB" id="A6GJ95"/>
<keyword evidence="2" id="KW-1185">Reference proteome</keyword>
<protein>
    <submittedName>
        <fullName evidence="1">Uncharacterized protein</fullName>
    </submittedName>
</protein>
<evidence type="ECO:0000313" key="2">
    <source>
        <dbReference type="Proteomes" id="UP000005801"/>
    </source>
</evidence>
<reference evidence="1 2" key="1">
    <citation type="submission" date="2007-06" db="EMBL/GenBank/DDBJ databases">
        <authorList>
            <person name="Shimkets L."/>
            <person name="Ferriera S."/>
            <person name="Johnson J."/>
            <person name="Kravitz S."/>
            <person name="Beeson K."/>
            <person name="Sutton G."/>
            <person name="Rogers Y.-H."/>
            <person name="Friedman R."/>
            <person name="Frazier M."/>
            <person name="Venter J.C."/>
        </authorList>
    </citation>
    <scope>NUCLEOTIDE SEQUENCE [LARGE SCALE GENOMIC DNA]</scope>
    <source>
        <strain evidence="1 2">SIR-1</strain>
    </source>
</reference>
<dbReference type="Proteomes" id="UP000005801">
    <property type="component" value="Unassembled WGS sequence"/>
</dbReference>
<organism evidence="1 2">
    <name type="scientific">Plesiocystis pacifica SIR-1</name>
    <dbReference type="NCBI Taxonomy" id="391625"/>
    <lineage>
        <taxon>Bacteria</taxon>
        <taxon>Pseudomonadati</taxon>
        <taxon>Myxococcota</taxon>
        <taxon>Polyangia</taxon>
        <taxon>Nannocystales</taxon>
        <taxon>Nannocystaceae</taxon>
        <taxon>Plesiocystis</taxon>
    </lineage>
</organism>
<proteinExistence type="predicted"/>
<sequence length="139" mass="14779">MVSIRNFFGEGAMISAMARTRRLAPPRITERVGAAASGRPLLELSEPALTRARPVVKATKGRRGRKAAKPKAISGDLFAHFGVEIASPGEAARAEARVKSRSTKRLGAPVKVTNCSGCGWRKAETQPCPVCDQLDLPGT</sequence>
<comment type="caution">
    <text evidence="1">The sequence shown here is derived from an EMBL/GenBank/DDBJ whole genome shotgun (WGS) entry which is preliminary data.</text>
</comment>
<name>A6GJ95_9BACT</name>